<accession>A0A2Z4UA91</accession>
<reference evidence="2" key="1">
    <citation type="submission" date="2018-06" db="EMBL/GenBank/DDBJ databases">
        <title>Description of Blautia argi sp. nov., a new anaerobic isolated from dog feces.</title>
        <authorList>
            <person name="Chang Y.-H."/>
            <person name="Paek J."/>
            <person name="Shin Y."/>
        </authorList>
    </citation>
    <scope>NUCLEOTIDE SEQUENCE [LARGE SCALE GENOMIC DNA]</scope>
    <source>
        <strain evidence="2">KCTC 15426</strain>
    </source>
</reference>
<keyword evidence="2" id="KW-1185">Reference proteome</keyword>
<keyword evidence="1" id="KW-0378">Hydrolase</keyword>
<name>A0A2Z4UA91_9FIRM</name>
<dbReference type="EMBL" id="CP030280">
    <property type="protein sequence ID" value="AWY97927.1"/>
    <property type="molecule type" value="Genomic_DNA"/>
</dbReference>
<dbReference type="AlphaFoldDB" id="A0A2Z4UA91"/>
<evidence type="ECO:0000313" key="1">
    <source>
        <dbReference type="EMBL" id="AWY97927.1"/>
    </source>
</evidence>
<evidence type="ECO:0000313" key="2">
    <source>
        <dbReference type="Proteomes" id="UP000250003"/>
    </source>
</evidence>
<dbReference type="OrthoDB" id="2053653at2"/>
<dbReference type="Proteomes" id="UP000250003">
    <property type="component" value="Chromosome"/>
</dbReference>
<gene>
    <name evidence="1" type="ORF">DQQ01_06995</name>
</gene>
<dbReference type="KEGG" id="blau:DQQ01_06995"/>
<dbReference type="GO" id="GO:0016787">
    <property type="term" value="F:hydrolase activity"/>
    <property type="evidence" value="ECO:0007669"/>
    <property type="project" value="UniProtKB-KW"/>
</dbReference>
<dbReference type="RefSeq" id="WP_072449519.1">
    <property type="nucleotide sequence ID" value="NZ_CAUWHR010000037.1"/>
</dbReference>
<organism evidence="1 2">
    <name type="scientific">Blautia argi</name>
    <dbReference type="NCBI Taxonomy" id="1912897"/>
    <lineage>
        <taxon>Bacteria</taxon>
        <taxon>Bacillati</taxon>
        <taxon>Bacillota</taxon>
        <taxon>Clostridia</taxon>
        <taxon>Lachnospirales</taxon>
        <taxon>Lachnospiraceae</taxon>
        <taxon>Blautia</taxon>
    </lineage>
</organism>
<proteinExistence type="predicted"/>
<sequence length="60" mass="6864">MADSCIYLDTYVVQQDMRIRLPKAVLSNLNVKKGETKFDIYLDSENQSLVFRIHDENGGA</sequence>
<protein>
    <submittedName>
        <fullName evidence="1">Sucrose-6-phosphate hydrolase</fullName>
    </submittedName>
</protein>